<reference evidence="2" key="1">
    <citation type="journal article" date="2019" name="Int. J. Syst. Evol. Microbiol.">
        <title>The Global Catalogue of Microorganisms (GCM) 10K type strain sequencing project: providing services to taxonomists for standard genome sequencing and annotation.</title>
        <authorList>
            <consortium name="The Broad Institute Genomics Platform"/>
            <consortium name="The Broad Institute Genome Sequencing Center for Infectious Disease"/>
            <person name="Wu L."/>
            <person name="Ma J."/>
        </authorList>
    </citation>
    <scope>NUCLEOTIDE SEQUENCE [LARGE SCALE GENOMIC DNA]</scope>
    <source>
        <strain evidence="2">JCM 17924</strain>
    </source>
</reference>
<name>A0ABP8IYR4_9BACT</name>
<evidence type="ECO:0008006" key="3">
    <source>
        <dbReference type="Google" id="ProtNLM"/>
    </source>
</evidence>
<dbReference type="RefSeq" id="WP_345223731.1">
    <property type="nucleotide sequence ID" value="NZ_BAABHA010000004.1"/>
</dbReference>
<accession>A0ABP8IYR4</accession>
<dbReference type="InterPro" id="IPR011050">
    <property type="entry name" value="Pectin_lyase_fold/virulence"/>
</dbReference>
<dbReference type="EMBL" id="BAABHA010000004">
    <property type="protein sequence ID" value="GAA4380806.1"/>
    <property type="molecule type" value="Genomic_DNA"/>
</dbReference>
<protein>
    <recommendedName>
        <fullName evidence="3">Right handed beta helix domain-containing protein</fullName>
    </recommendedName>
</protein>
<organism evidence="1 2">
    <name type="scientific">Hymenobacter koreensis</name>
    <dbReference type="NCBI Taxonomy" id="1084523"/>
    <lineage>
        <taxon>Bacteria</taxon>
        <taxon>Pseudomonadati</taxon>
        <taxon>Bacteroidota</taxon>
        <taxon>Cytophagia</taxon>
        <taxon>Cytophagales</taxon>
        <taxon>Hymenobacteraceae</taxon>
        <taxon>Hymenobacter</taxon>
    </lineage>
</organism>
<proteinExistence type="predicted"/>
<dbReference type="Proteomes" id="UP001500454">
    <property type="component" value="Unassembled WGS sequence"/>
</dbReference>
<gene>
    <name evidence="1" type="ORF">GCM10023186_19680</name>
</gene>
<comment type="caution">
    <text evidence="1">The sequence shown here is derived from an EMBL/GenBank/DDBJ whole genome shotgun (WGS) entry which is preliminary data.</text>
</comment>
<dbReference type="SUPFAM" id="SSF51126">
    <property type="entry name" value="Pectin lyase-like"/>
    <property type="match status" value="1"/>
</dbReference>
<keyword evidence="2" id="KW-1185">Reference proteome</keyword>
<evidence type="ECO:0000313" key="1">
    <source>
        <dbReference type="EMBL" id="GAA4380806.1"/>
    </source>
</evidence>
<evidence type="ECO:0000313" key="2">
    <source>
        <dbReference type="Proteomes" id="UP001500454"/>
    </source>
</evidence>
<sequence length="397" mass="43667">MAPAISHSAAALLPYLCLLLTGSQSGNTLEPGVLVIRRGGTYSGTFSSLNSSVPCVRIKTTEPVVLNNCVLKGAGDLIVAESGADLVVRNCRAYGLVPSEDNRARGRFLSIVDARRLLIERNYLDHTTGIVVYRWSGDGSARQTLTVRHNQVRNIDGRHRNGGADATPSFLGLNQVRGVANIDISYNEVVNEPNQCSTGDVVNFYNSSGTAQSPMRFHNNYVQGAYPYPANGPRYTGSGMTTDGDGESALTTTAYLDAYQNQFVSTCNAAMNIAAGHHIRYHHNRMVTSALLPDGTPLKAVYAATSIFNFYKKPSTVFFANRIDHNVIGYRNPGYQLPLPERHDLSFENCTPCEENTHLPNPITLDTERAEWVMWQRKLQRKALQVGPDTTHDIVRY</sequence>